<sequence length="162" mass="18698">MEHSSSRSRAIDGHANQEDPAKAVELAALMPTRLPMPESINHPDTVQERYRLLIKFIKSTNKNMDLCMLIARHGGHITAANEKTYAFCKEVHLNIIELLEESQDEVLDGWEAYLDDKTDIEFVMDELRLEDTVIELMEKSWWELLGRPVNTNIMRHHACLLT</sequence>
<protein>
    <submittedName>
        <fullName evidence="1">Uncharacterized protein</fullName>
    </submittedName>
</protein>
<dbReference type="EMBL" id="JAQQWP010000007">
    <property type="protein sequence ID" value="KAK8109657.1"/>
    <property type="molecule type" value="Genomic_DNA"/>
</dbReference>
<proteinExistence type="predicted"/>
<gene>
    <name evidence="1" type="ORF">PG999_007794</name>
</gene>
<keyword evidence="2" id="KW-1185">Reference proteome</keyword>
<accession>A0AAW0QM11</accession>
<evidence type="ECO:0000313" key="2">
    <source>
        <dbReference type="Proteomes" id="UP001392437"/>
    </source>
</evidence>
<organism evidence="1 2">
    <name type="scientific">Apiospora kogelbergensis</name>
    <dbReference type="NCBI Taxonomy" id="1337665"/>
    <lineage>
        <taxon>Eukaryota</taxon>
        <taxon>Fungi</taxon>
        <taxon>Dikarya</taxon>
        <taxon>Ascomycota</taxon>
        <taxon>Pezizomycotina</taxon>
        <taxon>Sordariomycetes</taxon>
        <taxon>Xylariomycetidae</taxon>
        <taxon>Amphisphaeriales</taxon>
        <taxon>Apiosporaceae</taxon>
        <taxon>Apiospora</taxon>
    </lineage>
</organism>
<reference evidence="1 2" key="1">
    <citation type="submission" date="2023-01" db="EMBL/GenBank/DDBJ databases">
        <title>Analysis of 21 Apiospora genomes using comparative genomics revels a genus with tremendous synthesis potential of carbohydrate active enzymes and secondary metabolites.</title>
        <authorList>
            <person name="Sorensen T."/>
        </authorList>
    </citation>
    <scope>NUCLEOTIDE SEQUENCE [LARGE SCALE GENOMIC DNA]</scope>
    <source>
        <strain evidence="1 2">CBS 117206</strain>
    </source>
</reference>
<name>A0AAW0QM11_9PEZI</name>
<comment type="caution">
    <text evidence="1">The sequence shown here is derived from an EMBL/GenBank/DDBJ whole genome shotgun (WGS) entry which is preliminary data.</text>
</comment>
<evidence type="ECO:0000313" key="1">
    <source>
        <dbReference type="EMBL" id="KAK8109657.1"/>
    </source>
</evidence>
<dbReference type="Proteomes" id="UP001392437">
    <property type="component" value="Unassembled WGS sequence"/>
</dbReference>
<dbReference type="AlphaFoldDB" id="A0AAW0QM11"/>